<dbReference type="Proteomes" id="UP000695562">
    <property type="component" value="Unassembled WGS sequence"/>
</dbReference>
<accession>A0A8J4PK76</accession>
<feature type="non-terminal residue" evidence="1">
    <location>
        <position position="97"/>
    </location>
</feature>
<dbReference type="EMBL" id="AJWJ01000702">
    <property type="protein sequence ID" value="KAF2069267.1"/>
    <property type="molecule type" value="Genomic_DNA"/>
</dbReference>
<reference evidence="1" key="1">
    <citation type="submission" date="2020-01" db="EMBL/GenBank/DDBJ databases">
        <title>Development of genomics and gene disruption for Polysphondylium violaceum indicates a role for the polyketide synthase stlB in stalk morphogenesis.</title>
        <authorList>
            <person name="Narita B."/>
            <person name="Kawabe Y."/>
            <person name="Kin K."/>
            <person name="Saito T."/>
            <person name="Gibbs R."/>
            <person name="Kuspa A."/>
            <person name="Muzny D."/>
            <person name="Queller D."/>
            <person name="Richards S."/>
            <person name="Strassman J."/>
            <person name="Sucgang R."/>
            <person name="Worley K."/>
            <person name="Schaap P."/>
        </authorList>
    </citation>
    <scope>NUCLEOTIDE SEQUENCE</scope>
    <source>
        <strain evidence="1">QSvi11</strain>
    </source>
</reference>
<comment type="caution">
    <text evidence="1">The sequence shown here is derived from an EMBL/GenBank/DDBJ whole genome shotgun (WGS) entry which is preliminary data.</text>
</comment>
<organism evidence="1 2">
    <name type="scientific">Polysphondylium violaceum</name>
    <dbReference type="NCBI Taxonomy" id="133409"/>
    <lineage>
        <taxon>Eukaryota</taxon>
        <taxon>Amoebozoa</taxon>
        <taxon>Evosea</taxon>
        <taxon>Eumycetozoa</taxon>
        <taxon>Dictyostelia</taxon>
        <taxon>Dictyosteliales</taxon>
        <taxon>Dictyosteliaceae</taxon>
        <taxon>Polysphondylium</taxon>
    </lineage>
</organism>
<dbReference type="AlphaFoldDB" id="A0A8J4PK76"/>
<name>A0A8J4PK76_9MYCE</name>
<keyword evidence="2" id="KW-1185">Reference proteome</keyword>
<evidence type="ECO:0000313" key="2">
    <source>
        <dbReference type="Proteomes" id="UP000695562"/>
    </source>
</evidence>
<evidence type="ECO:0000313" key="1">
    <source>
        <dbReference type="EMBL" id="KAF2069267.1"/>
    </source>
</evidence>
<dbReference type="SUPFAM" id="SSF52540">
    <property type="entry name" value="P-loop containing nucleoside triphosphate hydrolases"/>
    <property type="match status" value="1"/>
</dbReference>
<dbReference type="InterPro" id="IPR027417">
    <property type="entry name" value="P-loop_NTPase"/>
</dbReference>
<protein>
    <submittedName>
        <fullName evidence="1">Uncharacterized protein</fullName>
    </submittedName>
</protein>
<sequence>MINIDSNISHKSGQIQDSETKFKQFAKELNTTFISTIKTTSTYNDSAFHTVNNSVTFVKKSTDLYSPKNIKNKTIMFMGPSGAGKSTLMNYICGVPM</sequence>
<proteinExistence type="predicted"/>
<gene>
    <name evidence="1" type="ORF">CYY_009411</name>
</gene>
<dbReference type="Gene3D" id="3.40.50.300">
    <property type="entry name" value="P-loop containing nucleotide triphosphate hydrolases"/>
    <property type="match status" value="1"/>
</dbReference>